<comment type="caution">
    <text evidence="1">The sequence shown here is derived from an EMBL/GenBank/DDBJ whole genome shotgun (WGS) entry which is preliminary data.</text>
</comment>
<gene>
    <name evidence="1" type="ORF">HLUCCA11_14980</name>
</gene>
<proteinExistence type="predicted"/>
<dbReference type="AlphaFoldDB" id="A0A0P8DDV1"/>
<name>A0A0P8DDV1_9CYAN</name>
<dbReference type="Proteomes" id="UP000050465">
    <property type="component" value="Unassembled WGS sequence"/>
</dbReference>
<dbReference type="PATRIC" id="fig|1666911.3.peg.267"/>
<evidence type="ECO:0000313" key="1">
    <source>
        <dbReference type="EMBL" id="KPQ34404.1"/>
    </source>
</evidence>
<accession>A0A0P8DDV1</accession>
<reference evidence="1 2" key="1">
    <citation type="submission" date="2015-09" db="EMBL/GenBank/DDBJ databases">
        <title>Identification and resolution of microdiversity through metagenomic sequencing of parallel consortia.</title>
        <authorList>
            <person name="Nelson W.C."/>
            <person name="Romine M.F."/>
            <person name="Lindemann S.R."/>
        </authorList>
    </citation>
    <scope>NUCLEOTIDE SEQUENCE [LARGE SCALE GENOMIC DNA]</scope>
    <source>
        <strain evidence="1">Ana</strain>
    </source>
</reference>
<dbReference type="Pfam" id="PF20384">
    <property type="entry name" value="DUF6679"/>
    <property type="match status" value="1"/>
</dbReference>
<evidence type="ECO:0000313" key="2">
    <source>
        <dbReference type="Proteomes" id="UP000050465"/>
    </source>
</evidence>
<protein>
    <submittedName>
        <fullName evidence="1">Uncharacterized protein</fullName>
    </submittedName>
</protein>
<organism evidence="1 2">
    <name type="scientific">Phormidesmis priestleyi Ana</name>
    <dbReference type="NCBI Taxonomy" id="1666911"/>
    <lineage>
        <taxon>Bacteria</taxon>
        <taxon>Bacillati</taxon>
        <taxon>Cyanobacteriota</taxon>
        <taxon>Cyanophyceae</taxon>
        <taxon>Leptolyngbyales</taxon>
        <taxon>Leptolyngbyaceae</taxon>
        <taxon>Phormidesmis</taxon>
    </lineage>
</organism>
<dbReference type="EMBL" id="LJZR01000020">
    <property type="protein sequence ID" value="KPQ34404.1"/>
    <property type="molecule type" value="Genomic_DNA"/>
</dbReference>
<sequence>MEGKLKELVGKPGVWLYIQSSQGWFKNVEILEVGDNVLTFRYESESESERKIWEKTTRIDNVSEIEVRLVVVPKMNNPQLADIRGQLSKLLQKESSPELDDRMI</sequence>
<dbReference type="InterPro" id="IPR046501">
    <property type="entry name" value="DUF6679"/>
</dbReference>